<proteinExistence type="predicted"/>
<sequence>MAAGLSIGLLLGKADATFRAVGGSSIVAGFLRSVLTGKTYRVIEYPDGNLKTFKLRINSLSRLKSLIADAQPPPYPTLYLTAKDIQQVVLFTPPFFTEPILSDSDLRKVPDGSWLIWSPLSPETDPIPQRGYKLDYVAAPKGTGSEKDEKLTSRNSMELSIANAILRLKKAQQDTSDALNREQFDQLVDLLVDGDLGLVSLSQSFENDPDQFIYHSRRLLKRRQNKNTIVENNAIGNQNQNGTQYERTASNSTV</sequence>
<evidence type="ECO:0000313" key="2">
    <source>
        <dbReference type="EMBL" id="CAD8818269.1"/>
    </source>
</evidence>
<dbReference type="EMBL" id="HBFP01003768">
    <property type="protein sequence ID" value="CAD8818269.1"/>
    <property type="molecule type" value="Transcribed_RNA"/>
</dbReference>
<dbReference type="AlphaFoldDB" id="A0A7S0ZDD5"/>
<feature type="region of interest" description="Disordered" evidence="1">
    <location>
        <begin position="232"/>
        <end position="254"/>
    </location>
</feature>
<accession>A0A7S0ZDD5</accession>
<protein>
    <submittedName>
        <fullName evidence="2">Uncharacterized protein</fullName>
    </submittedName>
</protein>
<organism evidence="2">
    <name type="scientific">Timspurckia oligopyrenoides</name>
    <dbReference type="NCBI Taxonomy" id="708627"/>
    <lineage>
        <taxon>Eukaryota</taxon>
        <taxon>Rhodophyta</taxon>
        <taxon>Bangiophyceae</taxon>
        <taxon>Porphyridiales</taxon>
        <taxon>Porphyridiaceae</taxon>
        <taxon>Timspurckia</taxon>
    </lineage>
</organism>
<name>A0A7S0ZDD5_9RHOD</name>
<gene>
    <name evidence="2" type="ORF">TOLI1172_LOCUS2658</name>
</gene>
<evidence type="ECO:0000256" key="1">
    <source>
        <dbReference type="SAM" id="MobiDB-lite"/>
    </source>
</evidence>
<reference evidence="2" key="1">
    <citation type="submission" date="2021-01" db="EMBL/GenBank/DDBJ databases">
        <authorList>
            <person name="Corre E."/>
            <person name="Pelletier E."/>
            <person name="Niang G."/>
            <person name="Scheremetjew M."/>
            <person name="Finn R."/>
            <person name="Kale V."/>
            <person name="Holt S."/>
            <person name="Cochrane G."/>
            <person name="Meng A."/>
            <person name="Brown T."/>
            <person name="Cohen L."/>
        </authorList>
    </citation>
    <scope>NUCLEOTIDE SEQUENCE</scope>
    <source>
        <strain evidence="2">CCMP3278</strain>
    </source>
</reference>